<dbReference type="Pfam" id="PF01740">
    <property type="entry name" value="STAS"/>
    <property type="match status" value="1"/>
</dbReference>
<feature type="domain" description="STAS" evidence="1">
    <location>
        <begin position="1"/>
        <end position="65"/>
    </location>
</feature>
<dbReference type="AlphaFoldDB" id="A0A9X3ETC7"/>
<name>A0A9X3ETC7_9BACT</name>
<dbReference type="InterPro" id="IPR036513">
    <property type="entry name" value="STAS_dom_sf"/>
</dbReference>
<dbReference type="InterPro" id="IPR002645">
    <property type="entry name" value="STAS_dom"/>
</dbReference>
<keyword evidence="3" id="KW-1185">Reference proteome</keyword>
<organism evidence="2 3">
    <name type="scientific">Nannocystis pusilla</name>
    <dbReference type="NCBI Taxonomy" id="889268"/>
    <lineage>
        <taxon>Bacteria</taxon>
        <taxon>Pseudomonadati</taxon>
        <taxon>Myxococcota</taxon>
        <taxon>Polyangia</taxon>
        <taxon>Nannocystales</taxon>
        <taxon>Nannocystaceae</taxon>
        <taxon>Nannocystis</taxon>
    </lineage>
</organism>
<gene>
    <name evidence="2" type="ORF">OV079_26610</name>
</gene>
<evidence type="ECO:0000313" key="3">
    <source>
        <dbReference type="Proteomes" id="UP001150924"/>
    </source>
</evidence>
<evidence type="ECO:0000313" key="2">
    <source>
        <dbReference type="EMBL" id="MCY1009069.1"/>
    </source>
</evidence>
<accession>A0A9X3ETC7</accession>
<dbReference type="Proteomes" id="UP001150924">
    <property type="component" value="Unassembled WGS sequence"/>
</dbReference>
<proteinExistence type="predicted"/>
<dbReference type="EMBL" id="JAPNKE010000002">
    <property type="protein sequence ID" value="MCY1009069.1"/>
    <property type="molecule type" value="Genomic_DNA"/>
</dbReference>
<sequence>MVAEGRRHVVLDMTELTNIETPGVAAVVALHKHTREIGGEVRIVGINAQPLAIFKLLRFDKVFDL</sequence>
<dbReference type="SUPFAM" id="SSF52091">
    <property type="entry name" value="SpoIIaa-like"/>
    <property type="match status" value="1"/>
</dbReference>
<evidence type="ECO:0000259" key="1">
    <source>
        <dbReference type="PROSITE" id="PS50801"/>
    </source>
</evidence>
<dbReference type="Gene3D" id="3.30.750.24">
    <property type="entry name" value="STAS domain"/>
    <property type="match status" value="1"/>
</dbReference>
<dbReference type="CDD" id="cd07043">
    <property type="entry name" value="STAS_anti-anti-sigma_factors"/>
    <property type="match status" value="1"/>
</dbReference>
<dbReference type="PROSITE" id="PS50801">
    <property type="entry name" value="STAS"/>
    <property type="match status" value="1"/>
</dbReference>
<comment type="caution">
    <text evidence="2">The sequence shown here is derived from an EMBL/GenBank/DDBJ whole genome shotgun (WGS) entry which is preliminary data.</text>
</comment>
<reference evidence="2" key="1">
    <citation type="submission" date="2022-11" db="EMBL/GenBank/DDBJ databases">
        <title>Minimal conservation of predation-associated metabolite biosynthetic gene clusters underscores biosynthetic potential of Myxococcota including descriptions for ten novel species: Archangium lansinium sp. nov., Myxococcus landrumus sp. nov., Nannocystis bai.</title>
        <authorList>
            <person name="Ahearne A."/>
            <person name="Stevens C."/>
            <person name="Phillips K."/>
        </authorList>
    </citation>
    <scope>NUCLEOTIDE SEQUENCE</scope>
    <source>
        <strain evidence="2">Na p29</strain>
    </source>
</reference>
<protein>
    <submittedName>
        <fullName evidence="2">STAS domain-containing protein</fullName>
    </submittedName>
</protein>